<gene>
    <name evidence="3" type="ORF">PUN28_007768</name>
</gene>
<keyword evidence="4" id="KW-1185">Reference proteome</keyword>
<accession>A0AAW2FW83</accession>
<evidence type="ECO:0000313" key="4">
    <source>
        <dbReference type="Proteomes" id="UP001430953"/>
    </source>
</evidence>
<evidence type="ECO:0000313" key="3">
    <source>
        <dbReference type="EMBL" id="KAL0119537.1"/>
    </source>
</evidence>
<dbReference type="EMBL" id="JADYXP020000007">
    <property type="protein sequence ID" value="KAL0119537.1"/>
    <property type="molecule type" value="Genomic_DNA"/>
</dbReference>
<feature type="compositionally biased region" description="Low complexity" evidence="1">
    <location>
        <begin position="53"/>
        <end position="62"/>
    </location>
</feature>
<evidence type="ECO:0000256" key="1">
    <source>
        <dbReference type="SAM" id="MobiDB-lite"/>
    </source>
</evidence>
<reference evidence="3 4" key="1">
    <citation type="submission" date="2023-03" db="EMBL/GenBank/DDBJ databases">
        <title>High recombination rates correlate with genetic variation in Cardiocondyla obscurior ants.</title>
        <authorList>
            <person name="Errbii M."/>
        </authorList>
    </citation>
    <scope>NUCLEOTIDE SEQUENCE [LARGE SCALE GENOMIC DNA]</scope>
    <source>
        <strain evidence="3">Alpha-2009</strain>
        <tissue evidence="3">Whole body</tissue>
    </source>
</reference>
<organism evidence="3 4">
    <name type="scientific">Cardiocondyla obscurior</name>
    <dbReference type="NCBI Taxonomy" id="286306"/>
    <lineage>
        <taxon>Eukaryota</taxon>
        <taxon>Metazoa</taxon>
        <taxon>Ecdysozoa</taxon>
        <taxon>Arthropoda</taxon>
        <taxon>Hexapoda</taxon>
        <taxon>Insecta</taxon>
        <taxon>Pterygota</taxon>
        <taxon>Neoptera</taxon>
        <taxon>Endopterygota</taxon>
        <taxon>Hymenoptera</taxon>
        <taxon>Apocrita</taxon>
        <taxon>Aculeata</taxon>
        <taxon>Formicoidea</taxon>
        <taxon>Formicidae</taxon>
        <taxon>Myrmicinae</taxon>
        <taxon>Cardiocondyla</taxon>
    </lineage>
</organism>
<feature type="signal peptide" evidence="2">
    <location>
        <begin position="1"/>
        <end position="19"/>
    </location>
</feature>
<feature type="region of interest" description="Disordered" evidence="1">
    <location>
        <begin position="53"/>
        <end position="78"/>
    </location>
</feature>
<protein>
    <recommendedName>
        <fullName evidence="5">Secreted protein</fullName>
    </recommendedName>
</protein>
<name>A0AAW2FW83_9HYME</name>
<sequence length="78" mass="9254">MKLFVKFHSVVVSLFFTLSSQIPKMTRRCRHRRRRRRALTTFCHPAGRRLPRRSCPYSRSSSAQTRETNRPQYPCVSA</sequence>
<proteinExistence type="predicted"/>
<keyword evidence="2" id="KW-0732">Signal</keyword>
<dbReference type="AlphaFoldDB" id="A0AAW2FW83"/>
<evidence type="ECO:0000256" key="2">
    <source>
        <dbReference type="SAM" id="SignalP"/>
    </source>
</evidence>
<dbReference type="Proteomes" id="UP001430953">
    <property type="component" value="Unassembled WGS sequence"/>
</dbReference>
<evidence type="ECO:0008006" key="5">
    <source>
        <dbReference type="Google" id="ProtNLM"/>
    </source>
</evidence>
<feature type="chain" id="PRO_5043710773" description="Secreted protein" evidence="2">
    <location>
        <begin position="20"/>
        <end position="78"/>
    </location>
</feature>
<comment type="caution">
    <text evidence="3">The sequence shown here is derived from an EMBL/GenBank/DDBJ whole genome shotgun (WGS) entry which is preliminary data.</text>
</comment>